<keyword evidence="2" id="KW-1133">Transmembrane helix</keyword>
<evidence type="ECO:0000313" key="3">
    <source>
        <dbReference type="Proteomes" id="UP000695026"/>
    </source>
</evidence>
<protein>
    <submittedName>
        <fullName evidence="4">NADH dehydrogenase [ubiquinone] 1 beta subcomplex subunit 8, mitochondrial</fullName>
    </submittedName>
</protein>
<accession>A0A9F5N2U8</accession>
<keyword evidence="2" id="KW-0472">Membrane</keyword>
<evidence type="ECO:0000313" key="4">
    <source>
        <dbReference type="RefSeq" id="XP_025028792.1"/>
    </source>
</evidence>
<dbReference type="GO" id="GO:0005739">
    <property type="term" value="C:mitochondrion"/>
    <property type="evidence" value="ECO:0007669"/>
    <property type="project" value="InterPro"/>
</dbReference>
<dbReference type="InterPro" id="IPR008699">
    <property type="entry name" value="NDUFB8"/>
</dbReference>
<evidence type="ECO:0000256" key="2">
    <source>
        <dbReference type="SAM" id="Phobius"/>
    </source>
</evidence>
<dbReference type="AlphaFoldDB" id="A0A9F5N2U8"/>
<dbReference type="GeneID" id="103050092"/>
<reference evidence="4" key="1">
    <citation type="submission" date="2025-08" db="UniProtKB">
        <authorList>
            <consortium name="RefSeq"/>
        </authorList>
    </citation>
    <scope>IDENTIFICATION</scope>
    <source>
        <tissue evidence="4">Liver</tissue>
    </source>
</reference>
<gene>
    <name evidence="4" type="primary">NDUFB8</name>
</gene>
<organism evidence="3 4">
    <name type="scientific">Python bivittatus</name>
    <name type="common">Burmese python</name>
    <name type="synonym">Python molurus bivittatus</name>
    <dbReference type="NCBI Taxonomy" id="176946"/>
    <lineage>
        <taxon>Eukaryota</taxon>
        <taxon>Metazoa</taxon>
        <taxon>Chordata</taxon>
        <taxon>Craniata</taxon>
        <taxon>Vertebrata</taxon>
        <taxon>Euteleostomi</taxon>
        <taxon>Lepidosauria</taxon>
        <taxon>Squamata</taxon>
        <taxon>Bifurcata</taxon>
        <taxon>Unidentata</taxon>
        <taxon>Episquamata</taxon>
        <taxon>Toxicofera</taxon>
        <taxon>Serpentes</taxon>
        <taxon>Henophidia</taxon>
        <taxon>Pythonidae</taxon>
        <taxon>Python</taxon>
    </lineage>
</organism>
<name>A0A9F5N2U8_PYTBI</name>
<dbReference type="Proteomes" id="UP000695026">
    <property type="component" value="Unplaced"/>
</dbReference>
<keyword evidence="2" id="KW-0812">Transmembrane</keyword>
<dbReference type="PANTHER" id="PTHR12840">
    <property type="entry name" value="NADH-UBIQUINONE OXIDOREDUCTASE ASHI SUBUNIT"/>
    <property type="match status" value="1"/>
</dbReference>
<sequence>MERFPSSPLGGGKRESVAEEDSPRTRQARDALLQAREAQEGFAARQLRSTPGLWRPLEAQAASGGATPCGALSAAEAPRVPGGRGRWFATAKASRRGTGTNCVLDKSSDLPRHLLPGSYPKTPGEQAAAAKKYNLTLEDYKTYADDGVGYGDYPKLPDQSLHERNPWYEWDQPDLRRNFGEPVHRNFDLFVRTRVDTSPTPVSWHIMKIYFWGFLGIILVMSYLGEIFPVYQPAAPKQYPYGYLNLENKGDPDTEPVKIKHYEI</sequence>
<dbReference type="RefSeq" id="XP_025028792.1">
    <property type="nucleotide sequence ID" value="XM_025173024.1"/>
</dbReference>
<dbReference type="PANTHER" id="PTHR12840:SF1">
    <property type="entry name" value="NADH DEHYDROGENASE [UBIQUINONE] 1 BETA SUBCOMPLEX SUBUNIT 8, MITOCHONDRIAL"/>
    <property type="match status" value="1"/>
</dbReference>
<evidence type="ECO:0000256" key="1">
    <source>
        <dbReference type="SAM" id="MobiDB-lite"/>
    </source>
</evidence>
<proteinExistence type="predicted"/>
<dbReference type="KEGG" id="pbi:103050092"/>
<feature type="compositionally biased region" description="Basic and acidic residues" evidence="1">
    <location>
        <begin position="12"/>
        <end position="28"/>
    </location>
</feature>
<keyword evidence="3" id="KW-1185">Reference proteome</keyword>
<dbReference type="OrthoDB" id="2014058at2759"/>
<dbReference type="CTD" id="4714"/>
<feature type="transmembrane region" description="Helical" evidence="2">
    <location>
        <begin position="209"/>
        <end position="231"/>
    </location>
</feature>
<dbReference type="Pfam" id="PF05821">
    <property type="entry name" value="NDUF_B8"/>
    <property type="match status" value="1"/>
</dbReference>
<feature type="region of interest" description="Disordered" evidence="1">
    <location>
        <begin position="1"/>
        <end position="28"/>
    </location>
</feature>